<protein>
    <submittedName>
        <fullName evidence="2">Uncharacterized protein</fullName>
    </submittedName>
</protein>
<accession>A0ABP5WZN6</accession>
<feature type="region of interest" description="Disordered" evidence="1">
    <location>
        <begin position="1"/>
        <end position="65"/>
    </location>
</feature>
<keyword evidence="3" id="KW-1185">Reference proteome</keyword>
<dbReference type="EMBL" id="BAAASZ010000020">
    <property type="protein sequence ID" value="GAA2441045.1"/>
    <property type="molecule type" value="Genomic_DNA"/>
</dbReference>
<organism evidence="2 3">
    <name type="scientific">Streptomyces macrosporus</name>
    <dbReference type="NCBI Taxonomy" id="44032"/>
    <lineage>
        <taxon>Bacteria</taxon>
        <taxon>Bacillati</taxon>
        <taxon>Actinomycetota</taxon>
        <taxon>Actinomycetes</taxon>
        <taxon>Kitasatosporales</taxon>
        <taxon>Streptomycetaceae</taxon>
        <taxon>Streptomyces</taxon>
    </lineage>
</organism>
<proteinExistence type="predicted"/>
<evidence type="ECO:0000313" key="2">
    <source>
        <dbReference type="EMBL" id="GAA2441045.1"/>
    </source>
</evidence>
<sequence>MERVAQSIDPPQPAAVPGDVPRPSTGYPRFRLPRPTVPSTGAHVPVGGTGPARAVVSTGHRAAVR</sequence>
<reference evidence="3" key="1">
    <citation type="journal article" date="2019" name="Int. J. Syst. Evol. Microbiol.">
        <title>The Global Catalogue of Microorganisms (GCM) 10K type strain sequencing project: providing services to taxonomists for standard genome sequencing and annotation.</title>
        <authorList>
            <consortium name="The Broad Institute Genomics Platform"/>
            <consortium name="The Broad Institute Genome Sequencing Center for Infectious Disease"/>
            <person name="Wu L."/>
            <person name="Ma J."/>
        </authorList>
    </citation>
    <scope>NUCLEOTIDE SEQUENCE [LARGE SCALE GENOMIC DNA]</scope>
    <source>
        <strain evidence="3">JCM 6305</strain>
    </source>
</reference>
<name>A0ABP5WZN6_9ACTN</name>
<evidence type="ECO:0000256" key="1">
    <source>
        <dbReference type="SAM" id="MobiDB-lite"/>
    </source>
</evidence>
<evidence type="ECO:0000313" key="3">
    <source>
        <dbReference type="Proteomes" id="UP001501638"/>
    </source>
</evidence>
<gene>
    <name evidence="2" type="ORF">GCM10010405_25560</name>
</gene>
<dbReference type="Proteomes" id="UP001501638">
    <property type="component" value="Unassembled WGS sequence"/>
</dbReference>
<comment type="caution">
    <text evidence="2">The sequence shown here is derived from an EMBL/GenBank/DDBJ whole genome shotgun (WGS) entry which is preliminary data.</text>
</comment>